<dbReference type="AlphaFoldDB" id="A0A2H1JIW8"/>
<feature type="transmembrane region" description="Helical" evidence="2">
    <location>
        <begin position="263"/>
        <end position="283"/>
    </location>
</feature>
<evidence type="ECO:0000256" key="1">
    <source>
        <dbReference type="SAM" id="MobiDB-lite"/>
    </source>
</evidence>
<sequence length="538" mass="55982">MNPPTAEAPTTQPTNRLPITPEAKKKVIGLTATVALMLFFVLGMIVSYSEGFAHPSPNNLKLAIAGNSDSLSSLQESADEDDYDFVIENSESAAKHSVEDRDADAAIFVPDDAKKDKVQVYVVTGASPTIAKSVEHLGDELASGLNAESEVHELGEPSPNNPNASMEFYLVVFLTIGGGLGATAFGAVLGRVKSPSGFIAYSVAMTAYAVLLAGAASYYATQVISGITGEVGWELFAALWLYVMALGGFVTGLVSVTHPAAGAVTSIVLVMLGNTASGGPFGLHMMNGFFQGLSRIMPQTWGLELIRDIEYFDSNGMSRPVIALIIFGVAGIAFALGALLLNVARGSGNTAATNLSPSTAEQTGSEPTFDRSQPPRVSAAVGSQPPGSTPTTYPTGSATQGYPTGVYPGWAPMGFAPQAGVGVQPTQYGSQQAHYGSQFPPAYYVPMGTQGQPMPYMPVTGSAPMPVYYPQQQTPQSADHRPTGKDDGSDAEPNNGPDPAGASHPSDSAVNTEGQNDRPSDQPTETTSDRPGDSTQSS</sequence>
<feature type="compositionally biased region" description="Polar residues" evidence="1">
    <location>
        <begin position="505"/>
        <end position="514"/>
    </location>
</feature>
<feature type="compositionally biased region" description="Polar residues" evidence="1">
    <location>
        <begin position="350"/>
        <end position="366"/>
    </location>
</feature>
<accession>A0A2H1JIW8</accession>
<keyword evidence="2" id="KW-1133">Transmembrane helix</keyword>
<name>A0A2H1JIW8_9MICO</name>
<organism evidence="3 4">
    <name type="scientific">Brevibacterium iodinum ATCC 49514</name>
    <dbReference type="NCBI Taxonomy" id="1255616"/>
    <lineage>
        <taxon>Bacteria</taxon>
        <taxon>Bacillati</taxon>
        <taxon>Actinomycetota</taxon>
        <taxon>Actinomycetes</taxon>
        <taxon>Micrococcales</taxon>
        <taxon>Brevibacteriaceae</taxon>
        <taxon>Brevibacterium</taxon>
    </lineage>
</organism>
<evidence type="ECO:0000313" key="3">
    <source>
        <dbReference type="EMBL" id="SMX87341.1"/>
    </source>
</evidence>
<evidence type="ECO:0008006" key="5">
    <source>
        <dbReference type="Google" id="ProtNLM"/>
    </source>
</evidence>
<feature type="transmembrane region" description="Helical" evidence="2">
    <location>
        <begin position="168"/>
        <end position="189"/>
    </location>
</feature>
<protein>
    <recommendedName>
        <fullName evidence="5">ABC-2 family transporter protein</fullName>
    </recommendedName>
</protein>
<proteinExistence type="predicted"/>
<feature type="compositionally biased region" description="Basic and acidic residues" evidence="1">
    <location>
        <begin position="478"/>
        <end position="488"/>
    </location>
</feature>
<feature type="transmembrane region" description="Helical" evidence="2">
    <location>
        <begin position="27"/>
        <end position="48"/>
    </location>
</feature>
<feature type="region of interest" description="Disordered" evidence="1">
    <location>
        <begin position="350"/>
        <end position="400"/>
    </location>
</feature>
<keyword evidence="2" id="KW-0472">Membrane</keyword>
<keyword evidence="2" id="KW-0812">Transmembrane</keyword>
<gene>
    <name evidence="3" type="ORF">BI49514_02039</name>
</gene>
<feature type="compositionally biased region" description="Low complexity" evidence="1">
    <location>
        <begin position="382"/>
        <end position="397"/>
    </location>
</feature>
<dbReference type="RefSeq" id="WP_101546434.1">
    <property type="nucleotide sequence ID" value="NZ_FXYX01000013.1"/>
</dbReference>
<feature type="region of interest" description="Disordered" evidence="1">
    <location>
        <begin position="465"/>
        <end position="538"/>
    </location>
</feature>
<keyword evidence="4" id="KW-1185">Reference proteome</keyword>
<feature type="transmembrane region" description="Helical" evidence="2">
    <location>
        <begin position="321"/>
        <end position="341"/>
    </location>
</feature>
<reference evidence="4" key="1">
    <citation type="submission" date="2017-03" db="EMBL/GenBank/DDBJ databases">
        <authorList>
            <person name="Monnet C."/>
        </authorList>
    </citation>
    <scope>NUCLEOTIDE SEQUENCE [LARGE SCALE GENOMIC DNA]</scope>
    <source>
        <strain evidence="4">ATCC 49514</strain>
    </source>
</reference>
<feature type="transmembrane region" description="Helical" evidence="2">
    <location>
        <begin position="198"/>
        <end position="219"/>
    </location>
</feature>
<evidence type="ECO:0000256" key="2">
    <source>
        <dbReference type="SAM" id="Phobius"/>
    </source>
</evidence>
<feature type="transmembrane region" description="Helical" evidence="2">
    <location>
        <begin position="239"/>
        <end position="256"/>
    </location>
</feature>
<evidence type="ECO:0000313" key="4">
    <source>
        <dbReference type="Proteomes" id="UP000234382"/>
    </source>
</evidence>
<dbReference type="EMBL" id="FXYX01000013">
    <property type="protein sequence ID" value="SMX87341.1"/>
    <property type="molecule type" value="Genomic_DNA"/>
</dbReference>
<dbReference type="Proteomes" id="UP000234382">
    <property type="component" value="Unassembled WGS sequence"/>
</dbReference>